<dbReference type="EMBL" id="FORC01000004">
    <property type="protein sequence ID" value="SFJ12575.1"/>
    <property type="molecule type" value="Genomic_DNA"/>
</dbReference>
<evidence type="ECO:0008006" key="4">
    <source>
        <dbReference type="Google" id="ProtNLM"/>
    </source>
</evidence>
<name>A0A1I3NTH5_9GAMM</name>
<feature type="signal peptide" evidence="1">
    <location>
        <begin position="1"/>
        <end position="26"/>
    </location>
</feature>
<evidence type="ECO:0000313" key="2">
    <source>
        <dbReference type="EMBL" id="SFJ12575.1"/>
    </source>
</evidence>
<evidence type="ECO:0000256" key="1">
    <source>
        <dbReference type="SAM" id="SignalP"/>
    </source>
</evidence>
<reference evidence="3" key="1">
    <citation type="submission" date="2016-10" db="EMBL/GenBank/DDBJ databases">
        <authorList>
            <person name="Varghese N."/>
            <person name="Submissions S."/>
        </authorList>
    </citation>
    <scope>NUCLEOTIDE SEQUENCE [LARGE SCALE GENOMIC DNA]</scope>
    <source>
        <strain evidence="3">LMG 22563</strain>
    </source>
</reference>
<accession>A0A1I3NTH5</accession>
<dbReference type="AlphaFoldDB" id="A0A1I3NTH5"/>
<keyword evidence="3" id="KW-1185">Reference proteome</keyword>
<protein>
    <recommendedName>
        <fullName evidence="4">Secreted protein</fullName>
    </recommendedName>
</protein>
<keyword evidence="1" id="KW-0732">Signal</keyword>
<dbReference type="Proteomes" id="UP000183018">
    <property type="component" value="Unassembled WGS sequence"/>
</dbReference>
<proteinExistence type="predicted"/>
<dbReference type="STRING" id="289370.SAMN05216602_4015"/>
<organism evidence="2 3">
    <name type="scientific">Phytopseudomonas argentinensis</name>
    <dbReference type="NCBI Taxonomy" id="289370"/>
    <lineage>
        <taxon>Bacteria</taxon>
        <taxon>Pseudomonadati</taxon>
        <taxon>Pseudomonadota</taxon>
        <taxon>Gammaproteobacteria</taxon>
        <taxon>Pseudomonadales</taxon>
        <taxon>Pseudomonadaceae</taxon>
        <taxon>Phytopseudomonas</taxon>
    </lineage>
</organism>
<evidence type="ECO:0000313" key="3">
    <source>
        <dbReference type="Proteomes" id="UP000183018"/>
    </source>
</evidence>
<dbReference type="RefSeq" id="WP_074888236.1">
    <property type="nucleotide sequence ID" value="NZ_FORC01000004.1"/>
</dbReference>
<feature type="chain" id="PRO_5044373125" description="Secreted protein" evidence="1">
    <location>
        <begin position="27"/>
        <end position="239"/>
    </location>
</feature>
<sequence>MKIQKKNLILGALALAAALGSVASQAATITQCANLARPAGYLTVQTGIPSSCSTTRMSTKYETPRDGLRIKSWSELQTLPEPWGVTTIEGVNPNYYYTIKAAREGMQVCALFPPPYNWVSKKAGITGSCGQVSNFSDSVIWHKIFTSSVSKASSGSPSLSVVINPAIPNLYNYAVRTTATLNGASTTVVKTGLTGTGTYGLSVLAPSLVSQVAKGASFTFQIDMFNQQTKVADEFVAVP</sequence>
<gene>
    <name evidence="2" type="ORF">SAMN05216602_4015</name>
</gene>